<dbReference type="EC" id="4.1.1.20" evidence="5 6"/>
<dbReference type="InterPro" id="IPR022644">
    <property type="entry name" value="De-COase2_N"/>
</dbReference>
<dbReference type="GO" id="GO:0009089">
    <property type="term" value="P:lysine biosynthetic process via diaminopimelate"/>
    <property type="evidence" value="ECO:0007669"/>
    <property type="project" value="UniProtKB-UniRule"/>
</dbReference>
<accession>A0A450WTX0</accession>
<feature type="active site" description="Proton donor" evidence="7">
    <location>
        <position position="330"/>
    </location>
</feature>
<dbReference type="UniPathway" id="UPA00034">
    <property type="reaction ID" value="UER00027"/>
</dbReference>
<dbReference type="SUPFAM" id="SSF51419">
    <property type="entry name" value="PLP-binding barrel"/>
    <property type="match status" value="1"/>
</dbReference>
<keyword evidence="4 5" id="KW-0456">Lyase</keyword>
<feature type="modified residue" description="N6-(pyridoxal phosphate)lysine" evidence="5 7">
    <location>
        <position position="49"/>
    </location>
</feature>
<dbReference type="InterPro" id="IPR009006">
    <property type="entry name" value="Ala_racemase/Decarboxylase_C"/>
</dbReference>
<evidence type="ECO:0000259" key="9">
    <source>
        <dbReference type="Pfam" id="PF02784"/>
    </source>
</evidence>
<organism evidence="10">
    <name type="scientific">Candidatus Kentrum sp. LFY</name>
    <dbReference type="NCBI Taxonomy" id="2126342"/>
    <lineage>
        <taxon>Bacteria</taxon>
        <taxon>Pseudomonadati</taxon>
        <taxon>Pseudomonadota</taxon>
        <taxon>Gammaproteobacteria</taxon>
        <taxon>Candidatus Kentrum</taxon>
    </lineage>
</organism>
<dbReference type="Gene3D" id="3.20.20.10">
    <property type="entry name" value="Alanine racemase"/>
    <property type="match status" value="1"/>
</dbReference>
<evidence type="ECO:0000256" key="5">
    <source>
        <dbReference type="HAMAP-Rule" id="MF_02120"/>
    </source>
</evidence>
<proteinExistence type="inferred from homology"/>
<dbReference type="NCBIfam" id="TIGR01048">
    <property type="entry name" value="lysA"/>
    <property type="match status" value="1"/>
</dbReference>
<dbReference type="InterPro" id="IPR000183">
    <property type="entry name" value="Orn/DAP/Arg_de-COase"/>
</dbReference>
<dbReference type="HAMAP" id="MF_02120">
    <property type="entry name" value="LysA"/>
    <property type="match status" value="1"/>
</dbReference>
<keyword evidence="5" id="KW-0028">Amino-acid biosynthesis</keyword>
<dbReference type="SUPFAM" id="SSF50621">
    <property type="entry name" value="Alanine racemase C-terminal domain-like"/>
    <property type="match status" value="1"/>
</dbReference>
<comment type="catalytic activity">
    <reaction evidence="5 8">
        <text>meso-2,6-diaminopimelate + H(+) = L-lysine + CO2</text>
        <dbReference type="Rhea" id="RHEA:15101"/>
        <dbReference type="ChEBI" id="CHEBI:15378"/>
        <dbReference type="ChEBI" id="CHEBI:16526"/>
        <dbReference type="ChEBI" id="CHEBI:32551"/>
        <dbReference type="ChEBI" id="CHEBI:57791"/>
        <dbReference type="EC" id="4.1.1.20"/>
    </reaction>
</comment>
<dbReference type="InterPro" id="IPR022653">
    <property type="entry name" value="De-COase2_pyr-phos_BS"/>
</dbReference>
<evidence type="ECO:0000256" key="6">
    <source>
        <dbReference type="NCBIfam" id="TIGR01048"/>
    </source>
</evidence>
<protein>
    <recommendedName>
        <fullName evidence="5 6">Diaminopimelate decarboxylase</fullName>
        <shortName evidence="5">DAP decarboxylase</shortName>
        <shortName evidence="5">DAPDC</shortName>
        <ecNumber evidence="5 6">4.1.1.20</ecNumber>
    </recommendedName>
</protein>
<dbReference type="PROSITE" id="PS00878">
    <property type="entry name" value="ODR_DC_2_1"/>
    <property type="match status" value="1"/>
</dbReference>
<dbReference type="PRINTS" id="PR01181">
    <property type="entry name" value="DAPDCRBXLASE"/>
</dbReference>
<dbReference type="CDD" id="cd06828">
    <property type="entry name" value="PLPDE_III_DapDC"/>
    <property type="match status" value="1"/>
</dbReference>
<dbReference type="GO" id="GO:0008836">
    <property type="term" value="F:diaminopimelate decarboxylase activity"/>
    <property type="evidence" value="ECO:0007669"/>
    <property type="project" value="UniProtKB-UniRule"/>
</dbReference>
<reference evidence="10" key="1">
    <citation type="submission" date="2019-02" db="EMBL/GenBank/DDBJ databases">
        <authorList>
            <person name="Gruber-Vodicka R. H."/>
            <person name="Seah K. B. B."/>
        </authorList>
    </citation>
    <scope>NUCLEOTIDE SEQUENCE</scope>
    <source>
        <strain evidence="10">BECK_BY7</strain>
    </source>
</reference>
<comment type="pathway">
    <text evidence="5 8">Amino-acid biosynthesis; L-lysine biosynthesis via DAP pathway; L-lysine from DL-2,6-diaminopimelate: step 1/1.</text>
</comment>
<keyword evidence="2 5" id="KW-0210">Decarboxylase</keyword>
<feature type="binding site" evidence="5">
    <location>
        <position position="359"/>
    </location>
    <ligand>
        <name>substrate</name>
    </ligand>
</feature>
<gene>
    <name evidence="5" type="primary">lysA</name>
    <name evidence="10" type="ORF">BECKLFY1418C_GA0070996_107316</name>
</gene>
<evidence type="ECO:0000256" key="3">
    <source>
        <dbReference type="ARBA" id="ARBA00022898"/>
    </source>
</evidence>
<evidence type="ECO:0000256" key="8">
    <source>
        <dbReference type="RuleBase" id="RU003738"/>
    </source>
</evidence>
<evidence type="ECO:0000256" key="2">
    <source>
        <dbReference type="ARBA" id="ARBA00022793"/>
    </source>
</evidence>
<comment type="similarity">
    <text evidence="5">Belongs to the Orn/Lys/Arg decarboxylase class-II family. LysA subfamily.</text>
</comment>
<evidence type="ECO:0000256" key="1">
    <source>
        <dbReference type="ARBA" id="ARBA00001933"/>
    </source>
</evidence>
<evidence type="ECO:0000256" key="4">
    <source>
        <dbReference type="ARBA" id="ARBA00023239"/>
    </source>
</evidence>
<dbReference type="PANTHER" id="PTHR43727">
    <property type="entry name" value="DIAMINOPIMELATE DECARBOXYLASE"/>
    <property type="match status" value="1"/>
</dbReference>
<dbReference type="PANTHER" id="PTHR43727:SF2">
    <property type="entry name" value="GROUP IV DECARBOXYLASE"/>
    <property type="match status" value="1"/>
</dbReference>
<name>A0A450WTX0_9GAMM</name>
<evidence type="ECO:0000256" key="7">
    <source>
        <dbReference type="PIRSR" id="PIRSR600183-50"/>
    </source>
</evidence>
<feature type="domain" description="Orn/DAP/Arg decarboxylase 2 N-terminal" evidence="9">
    <location>
        <begin position="26"/>
        <end position="268"/>
    </location>
</feature>
<dbReference type="PRINTS" id="PR01179">
    <property type="entry name" value="ODADCRBXLASE"/>
</dbReference>
<comment type="caution">
    <text evidence="5">Lacks conserved residue(s) required for the propagation of feature annotation.</text>
</comment>
<dbReference type="GO" id="GO:0030170">
    <property type="term" value="F:pyridoxal phosphate binding"/>
    <property type="evidence" value="ECO:0007669"/>
    <property type="project" value="UniProtKB-UniRule"/>
</dbReference>
<dbReference type="Gene3D" id="2.40.37.10">
    <property type="entry name" value="Lyase, Ornithine Decarboxylase, Chain A, domain 1"/>
    <property type="match status" value="1"/>
</dbReference>
<feature type="binding site" evidence="5">
    <location>
        <position position="331"/>
    </location>
    <ligand>
        <name>substrate</name>
    </ligand>
</feature>
<feature type="binding site" evidence="5">
    <location>
        <position position="300"/>
    </location>
    <ligand>
        <name>substrate</name>
    </ligand>
</feature>
<keyword evidence="5 8" id="KW-0457">Lysine biosynthesis</keyword>
<feature type="binding site" evidence="5">
    <location>
        <position position="359"/>
    </location>
    <ligand>
        <name>pyridoxal 5'-phosphate</name>
        <dbReference type="ChEBI" id="CHEBI:597326"/>
    </ligand>
</feature>
<evidence type="ECO:0000313" key="10">
    <source>
        <dbReference type="EMBL" id="VFK20491.1"/>
    </source>
</evidence>
<feature type="binding site" evidence="5">
    <location>
        <position position="220"/>
    </location>
    <ligand>
        <name>pyridoxal 5'-phosphate</name>
        <dbReference type="ChEBI" id="CHEBI:597326"/>
    </ligand>
</feature>
<sequence length="422" mass="47362">MPTTKELIAAAREFGTPLYLYDADLVVQRYRELQRFIAWPRLEIHYAMKANYNPGLLKVLNDIGAHLDTVSPAEVLLARRLGFDRERILYTANNMTDDEVRAIQATGILLNIDSLSRLARFGDEFPGSRVCLRFNPDVVDGEDAKVRTGGDVTKFGILLQDVARVREITDRYRLTVVGLHEHTGSGLTMTESVYQSMKNLMTIATRRNFPALEFLDFGGGFKVPYRPDEGRVDYPAMGAEITRLFTAFCEGYGAALEMRFEPGKYVVAEAGYLIVEVNTIKHNNERIIVGCNSGFPQLIRPVMYDAYHHIVNLTNPDGRPHRYDVCGNICETGDRFAEQRPIPEIREGDLLAIQNAGAYCYSMGGVYNLRPMPAEAMVYRGRLQLVRKRSTNQELIDGILAESVPGDSENSRGFAKAKMSGK</sequence>
<feature type="binding site" evidence="5">
    <location>
        <position position="304"/>
    </location>
    <ligand>
        <name>substrate</name>
    </ligand>
</feature>
<comment type="function">
    <text evidence="5">Specifically catalyzes the decarboxylation of meso-diaminopimelate (meso-DAP) to L-lysine.</text>
</comment>
<dbReference type="Pfam" id="PF02784">
    <property type="entry name" value="Orn_Arg_deC_N"/>
    <property type="match status" value="1"/>
</dbReference>
<dbReference type="AlphaFoldDB" id="A0A450WTX0"/>
<comment type="cofactor">
    <cofactor evidence="1 5 7 8">
        <name>pyridoxal 5'-phosphate</name>
        <dbReference type="ChEBI" id="CHEBI:597326"/>
    </cofactor>
</comment>
<dbReference type="EMBL" id="CAADFN010000073">
    <property type="protein sequence ID" value="VFK20491.1"/>
    <property type="molecule type" value="Genomic_DNA"/>
</dbReference>
<dbReference type="InterPro" id="IPR002986">
    <property type="entry name" value="DAP_deCOOHase_LysA"/>
</dbReference>
<comment type="subunit">
    <text evidence="5">Homodimer.</text>
</comment>
<keyword evidence="3 5" id="KW-0663">Pyridoxal phosphate</keyword>
<dbReference type="InterPro" id="IPR029066">
    <property type="entry name" value="PLP-binding_barrel"/>
</dbReference>